<dbReference type="InterPro" id="IPR027417">
    <property type="entry name" value="P-loop_NTPase"/>
</dbReference>
<dbReference type="Pfam" id="PF05707">
    <property type="entry name" value="Zot"/>
    <property type="match status" value="1"/>
</dbReference>
<gene>
    <name evidence="4" type="ORF">HKB21_31040</name>
</gene>
<evidence type="ECO:0000256" key="2">
    <source>
        <dbReference type="SAM" id="Phobius"/>
    </source>
</evidence>
<feature type="compositionally biased region" description="Polar residues" evidence="1">
    <location>
        <begin position="304"/>
        <end position="317"/>
    </location>
</feature>
<dbReference type="RefSeq" id="WP_269665871.1">
    <property type="nucleotide sequence ID" value="NZ_JAPXUQ010000008.1"/>
</dbReference>
<protein>
    <submittedName>
        <fullName evidence="4">Toxin</fullName>
    </submittedName>
</protein>
<proteinExistence type="predicted"/>
<feature type="region of interest" description="Disordered" evidence="1">
    <location>
        <begin position="304"/>
        <end position="339"/>
    </location>
</feature>
<dbReference type="Gene3D" id="3.40.50.300">
    <property type="entry name" value="P-loop containing nucleotide triphosphate hydrolases"/>
    <property type="match status" value="1"/>
</dbReference>
<name>A0A7Y0X9D4_VIBPH</name>
<accession>A0A7Y0X9D4</accession>
<reference evidence="4 5" key="1">
    <citation type="submission" date="2020-04" db="EMBL/GenBank/DDBJ databases">
        <title>Whole-genome sequencing of Vibrio spp. from China reveals different genetic environments of blaCTX-M-14 among diverse lineages.</title>
        <authorList>
            <person name="Zheng Z."/>
            <person name="Ye L."/>
            <person name="Chen S."/>
        </authorList>
    </citation>
    <scope>NUCLEOTIDE SEQUENCE [LARGE SCALE GENOMIC DNA]</scope>
    <source>
        <strain evidence="4 5">Vb0574</strain>
    </source>
</reference>
<feature type="compositionally biased region" description="Polar residues" evidence="1">
    <location>
        <begin position="324"/>
        <end position="339"/>
    </location>
</feature>
<evidence type="ECO:0000259" key="3">
    <source>
        <dbReference type="Pfam" id="PF05707"/>
    </source>
</evidence>
<dbReference type="Proteomes" id="UP000555836">
    <property type="component" value="Unassembled WGS sequence"/>
</dbReference>
<evidence type="ECO:0000313" key="4">
    <source>
        <dbReference type="EMBL" id="NMU30050.1"/>
    </source>
</evidence>
<evidence type="ECO:0000256" key="1">
    <source>
        <dbReference type="SAM" id="MobiDB-lite"/>
    </source>
</evidence>
<keyword evidence="2" id="KW-0472">Membrane</keyword>
<feature type="transmembrane region" description="Helical" evidence="2">
    <location>
        <begin position="273"/>
        <end position="292"/>
    </location>
</feature>
<dbReference type="InterPro" id="IPR008900">
    <property type="entry name" value="Zot_N"/>
</dbReference>
<organism evidence="4 5">
    <name type="scientific">Vibrio parahaemolyticus</name>
    <dbReference type="NCBI Taxonomy" id="670"/>
    <lineage>
        <taxon>Bacteria</taxon>
        <taxon>Pseudomonadati</taxon>
        <taxon>Pseudomonadota</taxon>
        <taxon>Gammaproteobacteria</taxon>
        <taxon>Vibrionales</taxon>
        <taxon>Vibrionaceae</taxon>
        <taxon>Vibrio</taxon>
    </lineage>
</organism>
<keyword evidence="2" id="KW-1133">Transmembrane helix</keyword>
<keyword evidence="2" id="KW-0812">Transmembrane</keyword>
<dbReference type="AlphaFoldDB" id="A0A7Y0X9D4"/>
<evidence type="ECO:0000313" key="5">
    <source>
        <dbReference type="Proteomes" id="UP000555836"/>
    </source>
</evidence>
<sequence length="474" mass="53447">MAISIRTGGNGSYKSAYTAWFVILPALKAGRVVVTNFEGMQPLEEIEERLNIKFPSSAKLIRIFSRSEIGIELWQHFFCWCPLNALIVIDECQDIFSKNIGFDGRKIKYRPLEEFLPHLPKGYKEFFDSRHVPVDLSTLQSCEIDDLGVAEYDANGRIIYPLTYNEGFMRHRKYNWDIELLSPDWQQIDSSIKACAEQAFFHKNRDGFFFAKRKPWIYKHPTNVAKPVIPQKKDANLFPQKIPIEAHLLYKSTGTGAATKSGGLNTLFRSPKFFLALFLMIACPVYFIYGVMDLFTQDESQVSTNEPATGVNSQTVESVPAGRSTPSTQGGSVLSSGGDSNPNIQQASSPFVPVTQVLYFEGLQNAYLSGFHKRTNIKEKNGLNLRTAHFDVIINAYTNDGLYSLNKRYLDAVDVQFELLDECLMVLKQGELKSIITCEPSNPIEPREREAVETDVASIGSMRSKAMSENSFLM</sequence>
<feature type="domain" description="Zona occludens toxin N-terminal" evidence="3">
    <location>
        <begin position="2"/>
        <end position="256"/>
    </location>
</feature>
<dbReference type="EMBL" id="JABCLD010002361">
    <property type="protein sequence ID" value="NMU30050.1"/>
    <property type="molecule type" value="Genomic_DNA"/>
</dbReference>
<comment type="caution">
    <text evidence="4">The sequence shown here is derived from an EMBL/GenBank/DDBJ whole genome shotgun (WGS) entry which is preliminary data.</text>
</comment>